<sequence>MFFKCLLIVFVYLNVSCEVNTSKVNKGGGKEPAYPKIVHIGGSSNFNETLELLKNTGKQPEKEEKANSKSGSKGKDKQNVKKKKPEQAEPKIFDLKSLGNPYGFEIGSMWKGKQKAEMREPEQAEKRIYDLKANGINPLIYSEQTSDSPIHGNKNKGPVKVEEEGHYKAKNSPKTPRLTLRRVLSLKSSVSDEDFEETPTSSGKKQSGLINTLKRMGSSSKGNKGVPVGPAKRGSLKRLFTKNKGKKNHMDTEIEKAKNSREDKIAELINMLTIKDDSSEDSPVNFSDTTLKMGDGSSFSSSNPLSLRSSLDKSFPYHRISDVAKETENFEDEDSEDLIELNPIKGNVINKTLKRKHETDAEEDDEFIAYEIDSDREIKKIEQKKKADSPSSSTIQSGEIEIDKSHLGGISKSHKSHHRKAQSESNINLDKQNMGKSEDKIEAENLSRCRSKEKIHETGNQDDVEPVRLNFKTPIYGLRICRHDEIEEESSNKESNEIKNQGYYSNVFNKEAEASASDQQHLKNESISDHKNIDNDKELEADSQSSKHSESGTEKVHEDQAKKKLKGKIEEHDEIVKELSDGKKEEGKPKKTEAVEPTAFGSPIFLKKNDDLEGNIGELKENIPEVDHKKWKDGNFKYDGRFIQDYGGPSGWYLIRDRTSAELSRWDSQKTRNQKTGKRRTNKRSVKNKGKNADVGAKDKGKDVEDKAKVVSKGSNLKVNEPRHKLGDFLDLKSEDVHGEKTLSEAENNPKKRKLAPQGSLESEDKKDPQASHTKEKIIGICVSRRINEGNVSVKKDNDECEEKGKEQKHEDNEDKKEDKEDKSGFDKSLEMFKKLEKDVTRGFDMTSQSNENKDETNVAEEIVMKMEGNGSEGNGSESEK</sequence>
<feature type="region of interest" description="Disordered" evidence="1">
    <location>
        <begin position="381"/>
        <end position="466"/>
    </location>
</feature>
<feature type="region of interest" description="Disordered" evidence="1">
    <location>
        <begin position="141"/>
        <end position="259"/>
    </location>
</feature>
<keyword evidence="2" id="KW-0732">Signal</keyword>
<feature type="compositionally biased region" description="Polar residues" evidence="1">
    <location>
        <begin position="423"/>
        <end position="435"/>
    </location>
</feature>
<feature type="region of interest" description="Disordered" evidence="1">
    <location>
        <begin position="663"/>
        <end position="881"/>
    </location>
</feature>
<feature type="compositionally biased region" description="Polar residues" evidence="1">
    <location>
        <begin position="281"/>
        <end position="290"/>
    </location>
</feature>
<accession>A0A915LKK6</accession>
<protein>
    <submittedName>
        <fullName evidence="4">Uncharacterized protein</fullName>
    </submittedName>
</protein>
<feature type="compositionally biased region" description="Low complexity" evidence="1">
    <location>
        <begin position="297"/>
        <end position="309"/>
    </location>
</feature>
<feature type="region of interest" description="Disordered" evidence="1">
    <location>
        <begin position="277"/>
        <end position="310"/>
    </location>
</feature>
<evidence type="ECO:0000313" key="4">
    <source>
        <dbReference type="WBParaSite" id="scaffold1371_cov221.g2985"/>
    </source>
</evidence>
<feature type="region of interest" description="Disordered" evidence="1">
    <location>
        <begin position="55"/>
        <end position="92"/>
    </location>
</feature>
<feature type="compositionally biased region" description="Low complexity" evidence="1">
    <location>
        <begin position="177"/>
        <end position="189"/>
    </location>
</feature>
<feature type="compositionally biased region" description="Basic and acidic residues" evidence="1">
    <location>
        <begin position="59"/>
        <end position="92"/>
    </location>
</feature>
<evidence type="ECO:0000313" key="3">
    <source>
        <dbReference type="Proteomes" id="UP000887561"/>
    </source>
</evidence>
<feature type="compositionally biased region" description="Basic and acidic residues" evidence="1">
    <location>
        <begin position="520"/>
        <end position="594"/>
    </location>
</feature>
<feature type="compositionally biased region" description="Basic and acidic residues" evidence="1">
    <location>
        <begin position="794"/>
        <end position="842"/>
    </location>
</feature>
<feature type="compositionally biased region" description="Basic and acidic residues" evidence="1">
    <location>
        <begin position="763"/>
        <end position="778"/>
    </location>
</feature>
<feature type="compositionally biased region" description="Basic and acidic residues" evidence="1">
    <location>
        <begin position="696"/>
        <end position="709"/>
    </location>
</feature>
<feature type="compositionally biased region" description="Basic residues" evidence="1">
    <location>
        <begin position="234"/>
        <end position="247"/>
    </location>
</feature>
<feature type="compositionally biased region" description="Basic and acidic residues" evidence="1">
    <location>
        <begin position="720"/>
        <end position="750"/>
    </location>
</feature>
<feature type="compositionally biased region" description="Basic residues" evidence="1">
    <location>
        <begin position="672"/>
        <end position="690"/>
    </location>
</feature>
<feature type="compositionally biased region" description="Basic and acidic residues" evidence="1">
    <location>
        <begin position="248"/>
        <end position="259"/>
    </location>
</feature>
<proteinExistence type="predicted"/>
<feature type="region of interest" description="Disordered" evidence="1">
    <location>
        <begin position="509"/>
        <end position="606"/>
    </location>
</feature>
<organism evidence="3 4">
    <name type="scientific">Meloidogyne javanica</name>
    <name type="common">Root-knot nematode worm</name>
    <dbReference type="NCBI Taxonomy" id="6303"/>
    <lineage>
        <taxon>Eukaryota</taxon>
        <taxon>Metazoa</taxon>
        <taxon>Ecdysozoa</taxon>
        <taxon>Nematoda</taxon>
        <taxon>Chromadorea</taxon>
        <taxon>Rhabditida</taxon>
        <taxon>Tylenchina</taxon>
        <taxon>Tylenchomorpha</taxon>
        <taxon>Tylenchoidea</taxon>
        <taxon>Meloidogynidae</taxon>
        <taxon>Meloidogyninae</taxon>
        <taxon>Meloidogyne</taxon>
        <taxon>Meloidogyne incognita group</taxon>
    </lineage>
</organism>
<name>A0A915LKK6_MELJA</name>
<dbReference type="Proteomes" id="UP000887561">
    <property type="component" value="Unplaced"/>
</dbReference>
<evidence type="ECO:0000256" key="1">
    <source>
        <dbReference type="SAM" id="MobiDB-lite"/>
    </source>
</evidence>
<feature type="compositionally biased region" description="Basic and acidic residues" evidence="1">
    <location>
        <begin position="436"/>
        <end position="459"/>
    </location>
</feature>
<evidence type="ECO:0000256" key="2">
    <source>
        <dbReference type="SAM" id="SignalP"/>
    </source>
</evidence>
<dbReference type="WBParaSite" id="scaffold1371_cov221.g2985">
    <property type="protein sequence ID" value="scaffold1371_cov221.g2985"/>
    <property type="gene ID" value="scaffold1371_cov221.g2985"/>
</dbReference>
<keyword evidence="3" id="KW-1185">Reference proteome</keyword>
<dbReference type="AlphaFoldDB" id="A0A915LKK6"/>
<reference evidence="4" key="1">
    <citation type="submission" date="2022-11" db="UniProtKB">
        <authorList>
            <consortium name="WormBaseParasite"/>
        </authorList>
    </citation>
    <scope>IDENTIFICATION</scope>
</reference>
<feature type="compositionally biased region" description="Polar residues" evidence="1">
    <location>
        <begin position="198"/>
        <end position="210"/>
    </location>
</feature>
<feature type="chain" id="PRO_5037437002" evidence="2">
    <location>
        <begin position="18"/>
        <end position="881"/>
    </location>
</feature>
<feature type="signal peptide" evidence="2">
    <location>
        <begin position="1"/>
        <end position="17"/>
    </location>
</feature>